<protein>
    <submittedName>
        <fullName evidence="2">Uncharacterized protein</fullName>
    </submittedName>
</protein>
<dbReference type="InParanoid" id="A0A168KUI8"/>
<name>A0A168KUI8_ABSGL</name>
<keyword evidence="1" id="KW-0732">Signal</keyword>
<keyword evidence="3" id="KW-1185">Reference proteome</keyword>
<feature type="signal peptide" evidence="1">
    <location>
        <begin position="1"/>
        <end position="20"/>
    </location>
</feature>
<reference evidence="2" key="1">
    <citation type="submission" date="2016-04" db="EMBL/GenBank/DDBJ databases">
        <authorList>
            <person name="Evans L.H."/>
            <person name="Alamgir A."/>
            <person name="Owens N."/>
            <person name="Weber N.D."/>
            <person name="Virtaneva K."/>
            <person name="Barbian K."/>
            <person name="Babar A."/>
            <person name="Rosenke K."/>
        </authorList>
    </citation>
    <scope>NUCLEOTIDE SEQUENCE [LARGE SCALE GENOMIC DNA]</scope>
    <source>
        <strain evidence="2">CBS 101.48</strain>
    </source>
</reference>
<feature type="chain" id="PRO_5007898595" evidence="1">
    <location>
        <begin position="21"/>
        <end position="112"/>
    </location>
</feature>
<dbReference type="EMBL" id="LT550334">
    <property type="protein sequence ID" value="SAL95491.1"/>
    <property type="molecule type" value="Genomic_DNA"/>
</dbReference>
<evidence type="ECO:0000256" key="1">
    <source>
        <dbReference type="SAM" id="SignalP"/>
    </source>
</evidence>
<evidence type="ECO:0000313" key="3">
    <source>
        <dbReference type="Proteomes" id="UP000078561"/>
    </source>
</evidence>
<evidence type="ECO:0000313" key="2">
    <source>
        <dbReference type="EMBL" id="SAL95491.1"/>
    </source>
</evidence>
<organism evidence="2">
    <name type="scientific">Absidia glauca</name>
    <name type="common">Pin mould</name>
    <dbReference type="NCBI Taxonomy" id="4829"/>
    <lineage>
        <taxon>Eukaryota</taxon>
        <taxon>Fungi</taxon>
        <taxon>Fungi incertae sedis</taxon>
        <taxon>Mucoromycota</taxon>
        <taxon>Mucoromycotina</taxon>
        <taxon>Mucoromycetes</taxon>
        <taxon>Mucorales</taxon>
        <taxon>Cunninghamellaceae</taxon>
        <taxon>Absidia</taxon>
    </lineage>
</organism>
<gene>
    <name evidence="2" type="primary">ABSGL_00820.1 scaffold 958</name>
</gene>
<dbReference type="Proteomes" id="UP000078561">
    <property type="component" value="Unassembled WGS sequence"/>
</dbReference>
<dbReference type="AlphaFoldDB" id="A0A168KUI8"/>
<proteinExistence type="predicted"/>
<sequence length="112" mass="12538">MKALSFYLLITAMALIETISAPPLTPIPMEYPHVVIFPKSGAQKSRYFGDCLNLEEMGEVEIRYNYPATCRNYTDITCKNPTSDPPETHAEREIAAPKNPKGYLKCAAKKVI</sequence>
<accession>A0A168KUI8</accession>